<feature type="compositionally biased region" description="Basic and acidic residues" evidence="1">
    <location>
        <begin position="218"/>
        <end position="233"/>
    </location>
</feature>
<dbReference type="AlphaFoldDB" id="A0A7S0VSG3"/>
<name>A0A7S0VSG3_9CRYP</name>
<gene>
    <name evidence="2" type="ORF">HTEP1355_LOCUS10597</name>
</gene>
<proteinExistence type="predicted"/>
<dbReference type="EMBL" id="HBFN01018111">
    <property type="protein sequence ID" value="CAD8796957.1"/>
    <property type="molecule type" value="Transcribed_RNA"/>
</dbReference>
<organism evidence="2">
    <name type="scientific">Hemiselmis tepida</name>
    <dbReference type="NCBI Taxonomy" id="464990"/>
    <lineage>
        <taxon>Eukaryota</taxon>
        <taxon>Cryptophyceae</taxon>
        <taxon>Cryptomonadales</taxon>
        <taxon>Hemiselmidaceae</taxon>
        <taxon>Hemiselmis</taxon>
    </lineage>
</organism>
<sequence>MVPEGGHPQRSPVKASQVCRLTTCRPLRTLPGREAEGHTRERKAHISGPQLRREIEEGGPQTGSVGVRRACPPPGQHPARNAGQPPSTRLGSPEVRHGRGADPARARRGAGAPDSGGERGSAAGQEAAECGTREARPYKVRCTERPPPGGERGRLSIQTRWAEGGNSVSDRKSRDRRRVDRAGSTARRKDADQASLEGRTRGSHDAGAGQPRRRERCRSRGREAHVRGKEAGKRPRPRVVTGQLIKKRGGRLGQQGLGAGQHRALEQEVMDVFQNLRLLGQGEAEGAEAVLKGEAADSQIGGGRV</sequence>
<feature type="compositionally biased region" description="Basic and acidic residues" evidence="1">
    <location>
        <begin position="131"/>
        <end position="144"/>
    </location>
</feature>
<feature type="region of interest" description="Disordered" evidence="1">
    <location>
        <begin position="25"/>
        <end position="240"/>
    </location>
</feature>
<protein>
    <submittedName>
        <fullName evidence="2">Uncharacterized protein</fullName>
    </submittedName>
</protein>
<evidence type="ECO:0000256" key="1">
    <source>
        <dbReference type="SAM" id="MobiDB-lite"/>
    </source>
</evidence>
<feature type="compositionally biased region" description="Basic and acidic residues" evidence="1">
    <location>
        <begin position="94"/>
        <end position="105"/>
    </location>
</feature>
<accession>A0A7S0VSG3</accession>
<feature type="compositionally biased region" description="Basic and acidic residues" evidence="1">
    <location>
        <begin position="169"/>
        <end position="204"/>
    </location>
</feature>
<evidence type="ECO:0000313" key="2">
    <source>
        <dbReference type="EMBL" id="CAD8796957.1"/>
    </source>
</evidence>
<reference evidence="2" key="1">
    <citation type="submission" date="2021-01" db="EMBL/GenBank/DDBJ databases">
        <authorList>
            <person name="Corre E."/>
            <person name="Pelletier E."/>
            <person name="Niang G."/>
            <person name="Scheremetjew M."/>
            <person name="Finn R."/>
            <person name="Kale V."/>
            <person name="Holt S."/>
            <person name="Cochrane G."/>
            <person name="Meng A."/>
            <person name="Brown T."/>
            <person name="Cohen L."/>
        </authorList>
    </citation>
    <scope>NUCLEOTIDE SEQUENCE</scope>
    <source>
        <strain evidence="2">CCMP443</strain>
    </source>
</reference>